<protein>
    <submittedName>
        <fullName evidence="1">MmcQ/YjbR family DNA-binding protein</fullName>
    </submittedName>
</protein>
<dbReference type="Proteomes" id="UP000824132">
    <property type="component" value="Unassembled WGS sequence"/>
</dbReference>
<dbReference type="SUPFAM" id="SSF142906">
    <property type="entry name" value="YjbR-like"/>
    <property type="match status" value="1"/>
</dbReference>
<dbReference type="InterPro" id="IPR058532">
    <property type="entry name" value="YjbR/MT2646/Rv2570-like"/>
</dbReference>
<gene>
    <name evidence="1" type="ORF">H9727_07365</name>
</gene>
<dbReference type="InterPro" id="IPR038056">
    <property type="entry name" value="YjbR-like_sf"/>
</dbReference>
<dbReference type="PANTHER" id="PTHR35145">
    <property type="entry name" value="CYTOPLASMIC PROTEIN-RELATED"/>
    <property type="match status" value="1"/>
</dbReference>
<dbReference type="Pfam" id="PF04237">
    <property type="entry name" value="YjbR"/>
    <property type="match status" value="1"/>
</dbReference>
<organism evidence="1 2">
    <name type="scientific">Candidatus Borkfalkia avistercoris</name>
    <dbReference type="NCBI Taxonomy" id="2838504"/>
    <lineage>
        <taxon>Bacteria</taxon>
        <taxon>Bacillati</taxon>
        <taxon>Bacillota</taxon>
        <taxon>Clostridia</taxon>
        <taxon>Christensenellales</taxon>
        <taxon>Christensenellaceae</taxon>
        <taxon>Candidatus Borkfalkia</taxon>
    </lineage>
</organism>
<reference evidence="1" key="1">
    <citation type="journal article" date="2021" name="PeerJ">
        <title>Extensive microbial diversity within the chicken gut microbiome revealed by metagenomics and culture.</title>
        <authorList>
            <person name="Gilroy R."/>
            <person name="Ravi A."/>
            <person name="Getino M."/>
            <person name="Pursley I."/>
            <person name="Horton D.L."/>
            <person name="Alikhan N.F."/>
            <person name="Baker D."/>
            <person name="Gharbi K."/>
            <person name="Hall N."/>
            <person name="Watson M."/>
            <person name="Adriaenssens E.M."/>
            <person name="Foster-Nyarko E."/>
            <person name="Jarju S."/>
            <person name="Secka A."/>
            <person name="Antonio M."/>
            <person name="Oren A."/>
            <person name="Chaudhuri R.R."/>
            <person name="La Ragione R."/>
            <person name="Hildebrand F."/>
            <person name="Pallen M.J."/>
        </authorList>
    </citation>
    <scope>NUCLEOTIDE SEQUENCE</scope>
    <source>
        <strain evidence="1">CHK187-5294</strain>
    </source>
</reference>
<proteinExistence type="predicted"/>
<name>A0A9D2D086_9FIRM</name>
<dbReference type="PANTHER" id="PTHR35145:SF1">
    <property type="entry name" value="CYTOPLASMIC PROTEIN"/>
    <property type="match status" value="1"/>
</dbReference>
<evidence type="ECO:0000313" key="2">
    <source>
        <dbReference type="Proteomes" id="UP000824132"/>
    </source>
</evidence>
<dbReference type="InterPro" id="IPR007351">
    <property type="entry name" value="YjbR"/>
</dbReference>
<evidence type="ECO:0000313" key="1">
    <source>
        <dbReference type="EMBL" id="HIZ04089.1"/>
    </source>
</evidence>
<dbReference type="Gene3D" id="3.90.1150.30">
    <property type="match status" value="1"/>
</dbReference>
<accession>A0A9D2D086</accession>
<dbReference type="EMBL" id="DXCL01000044">
    <property type="protein sequence ID" value="HIZ04089.1"/>
    <property type="molecule type" value="Genomic_DNA"/>
</dbReference>
<reference evidence="1" key="2">
    <citation type="submission" date="2021-04" db="EMBL/GenBank/DDBJ databases">
        <authorList>
            <person name="Gilroy R."/>
        </authorList>
    </citation>
    <scope>NUCLEOTIDE SEQUENCE</scope>
    <source>
        <strain evidence="1">CHK187-5294</strain>
    </source>
</reference>
<keyword evidence="1" id="KW-0238">DNA-binding</keyword>
<dbReference type="AlphaFoldDB" id="A0A9D2D086"/>
<dbReference type="GO" id="GO:0003677">
    <property type="term" value="F:DNA binding"/>
    <property type="evidence" value="ECO:0007669"/>
    <property type="project" value="UniProtKB-KW"/>
</dbReference>
<sequence length="128" mass="14196">MEKATKGLLITYIREQYGDEAMYIFKNSPEIGVCRHGENGKWYAVFMPVAYKKFGIGKEGETEVVTLKCIPQLGASVADGQSVFPAYHMNKEHWISILLDGSADCGQAKSLIDLSYNLTLGAKSKKKE</sequence>
<comment type="caution">
    <text evidence="1">The sequence shown here is derived from an EMBL/GenBank/DDBJ whole genome shotgun (WGS) entry which is preliminary data.</text>
</comment>